<gene>
    <name evidence="3" type="ORF">BpHYR1_041380</name>
</gene>
<keyword evidence="4" id="KW-1185">Reference proteome</keyword>
<dbReference type="AlphaFoldDB" id="A0A3M7SLC9"/>
<dbReference type="GO" id="GO:0019207">
    <property type="term" value="F:kinase regulator activity"/>
    <property type="evidence" value="ECO:0007669"/>
    <property type="project" value="TreeGrafter"/>
</dbReference>
<dbReference type="Pfam" id="PF05303">
    <property type="entry name" value="GSKIP_dom"/>
    <property type="match status" value="1"/>
</dbReference>
<evidence type="ECO:0000256" key="1">
    <source>
        <dbReference type="ARBA" id="ARBA00009571"/>
    </source>
</evidence>
<dbReference type="SUPFAM" id="SSF103107">
    <property type="entry name" value="Hypothetical protein c14orf129, hspc210"/>
    <property type="match status" value="1"/>
</dbReference>
<protein>
    <submittedName>
        <fullName evidence="3">GSK3-beta interaction</fullName>
    </submittedName>
</protein>
<dbReference type="PANTHER" id="PTHR12490">
    <property type="entry name" value="GSK3B-INTERACTING PROTEIN"/>
    <property type="match status" value="1"/>
</dbReference>
<reference evidence="3 4" key="1">
    <citation type="journal article" date="2018" name="Sci. Rep.">
        <title>Genomic signatures of local adaptation to the degree of environmental predictability in rotifers.</title>
        <authorList>
            <person name="Franch-Gras L."/>
            <person name="Hahn C."/>
            <person name="Garcia-Roger E.M."/>
            <person name="Carmona M.J."/>
            <person name="Serra M."/>
            <person name="Gomez A."/>
        </authorList>
    </citation>
    <scope>NUCLEOTIDE SEQUENCE [LARGE SCALE GENOMIC DNA]</scope>
    <source>
        <strain evidence="3">HYR1</strain>
    </source>
</reference>
<dbReference type="Proteomes" id="UP000276133">
    <property type="component" value="Unassembled WGS sequence"/>
</dbReference>
<evidence type="ECO:0000313" key="3">
    <source>
        <dbReference type="EMBL" id="RNA36546.1"/>
    </source>
</evidence>
<feature type="domain" description="GSKIP" evidence="2">
    <location>
        <begin position="16"/>
        <end position="121"/>
    </location>
</feature>
<comment type="similarity">
    <text evidence="1">Belongs to the GSKIP family.</text>
</comment>
<name>A0A3M7SLC9_BRAPC</name>
<organism evidence="3 4">
    <name type="scientific">Brachionus plicatilis</name>
    <name type="common">Marine rotifer</name>
    <name type="synonym">Brachionus muelleri</name>
    <dbReference type="NCBI Taxonomy" id="10195"/>
    <lineage>
        <taxon>Eukaryota</taxon>
        <taxon>Metazoa</taxon>
        <taxon>Spiralia</taxon>
        <taxon>Gnathifera</taxon>
        <taxon>Rotifera</taxon>
        <taxon>Eurotatoria</taxon>
        <taxon>Monogononta</taxon>
        <taxon>Pseudotrocha</taxon>
        <taxon>Ploima</taxon>
        <taxon>Brachionidae</taxon>
        <taxon>Brachionus</taxon>
    </lineage>
</organism>
<dbReference type="GO" id="GO:0051018">
    <property type="term" value="F:protein kinase A binding"/>
    <property type="evidence" value="ECO:0007669"/>
    <property type="project" value="TreeGrafter"/>
</dbReference>
<dbReference type="OrthoDB" id="5804279at2759"/>
<proteinExistence type="inferred from homology"/>
<dbReference type="GO" id="GO:0005737">
    <property type="term" value="C:cytoplasm"/>
    <property type="evidence" value="ECO:0007669"/>
    <property type="project" value="TreeGrafter"/>
</dbReference>
<dbReference type="EMBL" id="REGN01001171">
    <property type="protein sequence ID" value="RNA36546.1"/>
    <property type="molecule type" value="Genomic_DNA"/>
</dbReference>
<dbReference type="GO" id="GO:0060828">
    <property type="term" value="P:regulation of canonical Wnt signaling pathway"/>
    <property type="evidence" value="ECO:0007669"/>
    <property type="project" value="InterPro"/>
</dbReference>
<accession>A0A3M7SLC9</accession>
<dbReference type="PANTHER" id="PTHR12490:SF4">
    <property type="entry name" value="GSK3B-INTERACTING PROTEIN"/>
    <property type="match status" value="1"/>
</dbReference>
<evidence type="ECO:0000313" key="4">
    <source>
        <dbReference type="Proteomes" id="UP000276133"/>
    </source>
</evidence>
<dbReference type="Gene3D" id="3.30.2280.10">
    <property type="entry name" value="Hypothetical protein (hspc210)"/>
    <property type="match status" value="1"/>
</dbReference>
<dbReference type="InterPro" id="IPR007967">
    <property type="entry name" value="GSKIP_dom"/>
</dbReference>
<dbReference type="InterPro" id="IPR037395">
    <property type="entry name" value="GSKIP"/>
</dbReference>
<dbReference type="STRING" id="10195.A0A3M7SLC9"/>
<dbReference type="InterPro" id="IPR023231">
    <property type="entry name" value="GSKIP_dom_sf"/>
</dbReference>
<comment type="caution">
    <text evidence="3">The sequence shown here is derived from an EMBL/GenBank/DDBJ whole genome shotgun (WGS) entry which is preliminary data.</text>
</comment>
<evidence type="ECO:0000259" key="2">
    <source>
        <dbReference type="Pfam" id="PF05303"/>
    </source>
</evidence>
<sequence length="123" mass="14021">MEGTFDNQENQAQSMANEAEQFATEISYGVKYVKVSDKLEKSNTVAHINITTLENENWCIELNTQGFLIVSNELDTIDNSTKLNNILNKTNLFETIESLMFNISPLFCKKFNQMVSDKLSKIN</sequence>